<reference evidence="1" key="1">
    <citation type="submission" date="2023-06" db="EMBL/GenBank/DDBJ databases">
        <authorList>
            <person name="Zhang S."/>
        </authorList>
    </citation>
    <scope>NUCLEOTIDE SEQUENCE</scope>
    <source>
        <strain evidence="1">SG2303</strain>
    </source>
</reference>
<gene>
    <name evidence="1" type="ORF">QU481_08180</name>
</gene>
<evidence type="ECO:0000313" key="2">
    <source>
        <dbReference type="Proteomes" id="UP001168540"/>
    </source>
</evidence>
<name>A0ABT7XMA5_9NEIS</name>
<dbReference type="EMBL" id="JAUEDK010000010">
    <property type="protein sequence ID" value="MDN0074870.1"/>
    <property type="molecule type" value="Genomic_DNA"/>
</dbReference>
<organism evidence="1 2">
    <name type="scientific">Crenobacter oryzisoli</name>
    <dbReference type="NCBI Taxonomy" id="3056844"/>
    <lineage>
        <taxon>Bacteria</taxon>
        <taxon>Pseudomonadati</taxon>
        <taxon>Pseudomonadota</taxon>
        <taxon>Betaproteobacteria</taxon>
        <taxon>Neisseriales</taxon>
        <taxon>Neisseriaceae</taxon>
        <taxon>Crenobacter</taxon>
    </lineage>
</organism>
<keyword evidence="2" id="KW-1185">Reference proteome</keyword>
<protein>
    <submittedName>
        <fullName evidence="1">Uncharacterized protein</fullName>
    </submittedName>
</protein>
<evidence type="ECO:0000313" key="1">
    <source>
        <dbReference type="EMBL" id="MDN0074870.1"/>
    </source>
</evidence>
<dbReference type="RefSeq" id="WP_289829453.1">
    <property type="nucleotide sequence ID" value="NZ_JAUEDK010000010.1"/>
</dbReference>
<sequence length="96" mass="10692">MVQPALSGSFSTANVRCFERMGGTQSLCFSNQYCAKEKQVEFDYSILDLNWTGGIESHFCHIFNGLLRHFVAKTVLGPRRICAAQHVDKLQVVAPA</sequence>
<accession>A0ABT7XMA5</accession>
<proteinExistence type="predicted"/>
<dbReference type="Proteomes" id="UP001168540">
    <property type="component" value="Unassembled WGS sequence"/>
</dbReference>
<comment type="caution">
    <text evidence="1">The sequence shown here is derived from an EMBL/GenBank/DDBJ whole genome shotgun (WGS) entry which is preliminary data.</text>
</comment>